<dbReference type="KEGG" id="paqt:E8L99_12860"/>
<feature type="transmembrane region" description="Helical" evidence="6">
    <location>
        <begin position="323"/>
        <end position="346"/>
    </location>
</feature>
<dbReference type="PANTHER" id="PTHR43124:SF10">
    <property type="entry name" value="PURINE EFFLUX PUMP PBUE"/>
    <property type="match status" value="1"/>
</dbReference>
<sequence>MPLLILLSFATFVTGIGALGVVGVMTPLSRDLGLSPVGAGWVMSAYAIAYALGSPLLTSTTGQFDRRPVLVSGMAAFAIGAALAALATSPLALYGGRVVMALGAGLFAPAAAAVAIASVAPERRGKALSMVYGGLTVSQVVGIPAGSYLSYLFGWTILFWGVTVAGLAMAAALAVLTPRGIKVAPATLTDLAAVLTDPRLAVAVLLTATAMGSAWTAYTFLAPIIEVKTGGGPELVGLLLGVYGLGSVAGNMLGGFLTDRVGPERALIFATIIPVPLVAILTLFPWNVAVGGVLLFAWAAAGWAFAIAQQSRLVMLDPARTQVLLALSAACIYVGSSIGSTLGGIAMSYGGVPALGVATLAMGLVGIAHLALTLKLGGRPAA</sequence>
<feature type="transmembrane region" description="Helical" evidence="6">
    <location>
        <begin position="157"/>
        <end position="179"/>
    </location>
</feature>
<evidence type="ECO:0000256" key="4">
    <source>
        <dbReference type="ARBA" id="ARBA00022989"/>
    </source>
</evidence>
<dbReference type="OrthoDB" id="9810111at2"/>
<dbReference type="Pfam" id="PF07690">
    <property type="entry name" value="MFS_1"/>
    <property type="match status" value="1"/>
</dbReference>
<feature type="transmembrane region" description="Helical" evidence="6">
    <location>
        <begin position="235"/>
        <end position="254"/>
    </location>
</feature>
<feature type="transmembrane region" description="Helical" evidence="6">
    <location>
        <begin position="131"/>
        <end position="151"/>
    </location>
</feature>
<keyword evidence="2" id="KW-1003">Cell membrane</keyword>
<keyword evidence="5 6" id="KW-0472">Membrane</keyword>
<evidence type="ECO:0000313" key="9">
    <source>
        <dbReference type="Proteomes" id="UP000298588"/>
    </source>
</evidence>
<dbReference type="InterPro" id="IPR011701">
    <property type="entry name" value="MFS"/>
</dbReference>
<dbReference type="Gene3D" id="1.20.1250.20">
    <property type="entry name" value="MFS general substrate transporter like domains"/>
    <property type="match status" value="1"/>
</dbReference>
<dbReference type="RefSeq" id="WP_137099915.1">
    <property type="nucleotide sequence ID" value="NZ_CP039865.1"/>
</dbReference>
<feature type="transmembrane region" description="Helical" evidence="6">
    <location>
        <begin position="34"/>
        <end position="57"/>
    </location>
</feature>
<keyword evidence="3 6" id="KW-0812">Transmembrane</keyword>
<dbReference type="InterPro" id="IPR050189">
    <property type="entry name" value="MFS_Efflux_Transporters"/>
</dbReference>
<reference evidence="8 9" key="1">
    <citation type="submission" date="2019-04" db="EMBL/GenBank/DDBJ databases">
        <title>Phreatobacter aquaticus sp. nov.</title>
        <authorList>
            <person name="Choi A."/>
            <person name="Baek K."/>
        </authorList>
    </citation>
    <scope>NUCLEOTIDE SEQUENCE [LARGE SCALE GENOMIC DNA]</scope>
    <source>
        <strain evidence="8 9">NMCR1094</strain>
    </source>
</reference>
<dbReference type="GO" id="GO:0022857">
    <property type="term" value="F:transmembrane transporter activity"/>
    <property type="evidence" value="ECO:0007669"/>
    <property type="project" value="InterPro"/>
</dbReference>
<dbReference type="SUPFAM" id="SSF103473">
    <property type="entry name" value="MFS general substrate transporter"/>
    <property type="match status" value="1"/>
</dbReference>
<name>A0A4D7QMT7_9HYPH</name>
<dbReference type="PANTHER" id="PTHR43124">
    <property type="entry name" value="PURINE EFFLUX PUMP PBUE"/>
    <property type="match status" value="1"/>
</dbReference>
<feature type="transmembrane region" description="Helical" evidence="6">
    <location>
        <begin position="98"/>
        <end position="119"/>
    </location>
</feature>
<dbReference type="AlphaFoldDB" id="A0A4D7QMT7"/>
<dbReference type="EMBL" id="CP039865">
    <property type="protein sequence ID" value="QCK86584.1"/>
    <property type="molecule type" value="Genomic_DNA"/>
</dbReference>
<proteinExistence type="predicted"/>
<feature type="transmembrane region" description="Helical" evidence="6">
    <location>
        <begin position="266"/>
        <end position="286"/>
    </location>
</feature>
<feature type="transmembrane region" description="Helical" evidence="6">
    <location>
        <begin position="292"/>
        <end position="311"/>
    </location>
</feature>
<comment type="subcellular location">
    <subcellularLocation>
        <location evidence="1">Cell membrane</location>
        <topology evidence="1">Multi-pass membrane protein</topology>
    </subcellularLocation>
</comment>
<dbReference type="InterPro" id="IPR036259">
    <property type="entry name" value="MFS_trans_sf"/>
</dbReference>
<evidence type="ECO:0000313" key="8">
    <source>
        <dbReference type="EMBL" id="QCK86584.1"/>
    </source>
</evidence>
<dbReference type="GO" id="GO:0005886">
    <property type="term" value="C:plasma membrane"/>
    <property type="evidence" value="ECO:0007669"/>
    <property type="project" value="UniProtKB-SubCell"/>
</dbReference>
<evidence type="ECO:0000256" key="3">
    <source>
        <dbReference type="ARBA" id="ARBA00022692"/>
    </source>
</evidence>
<gene>
    <name evidence="8" type="ORF">E8L99_12860</name>
</gene>
<dbReference type="InterPro" id="IPR020846">
    <property type="entry name" value="MFS_dom"/>
</dbReference>
<keyword evidence="9" id="KW-1185">Reference proteome</keyword>
<evidence type="ECO:0000256" key="6">
    <source>
        <dbReference type="SAM" id="Phobius"/>
    </source>
</evidence>
<evidence type="ECO:0000256" key="5">
    <source>
        <dbReference type="ARBA" id="ARBA00023136"/>
    </source>
</evidence>
<feature type="domain" description="Major facilitator superfamily (MFS) profile" evidence="7">
    <location>
        <begin position="3"/>
        <end position="381"/>
    </location>
</feature>
<protein>
    <submittedName>
        <fullName evidence="8">MFS transporter</fullName>
    </submittedName>
</protein>
<dbReference type="CDD" id="cd17324">
    <property type="entry name" value="MFS_NepI_like"/>
    <property type="match status" value="1"/>
</dbReference>
<feature type="transmembrane region" description="Helical" evidence="6">
    <location>
        <begin position="200"/>
        <end position="223"/>
    </location>
</feature>
<evidence type="ECO:0000256" key="1">
    <source>
        <dbReference type="ARBA" id="ARBA00004651"/>
    </source>
</evidence>
<keyword evidence="4 6" id="KW-1133">Transmembrane helix</keyword>
<evidence type="ECO:0000256" key="2">
    <source>
        <dbReference type="ARBA" id="ARBA00022475"/>
    </source>
</evidence>
<feature type="transmembrane region" description="Helical" evidence="6">
    <location>
        <begin position="69"/>
        <end position="92"/>
    </location>
</feature>
<evidence type="ECO:0000259" key="7">
    <source>
        <dbReference type="PROSITE" id="PS50850"/>
    </source>
</evidence>
<accession>A0A4D7QMT7</accession>
<feature type="transmembrane region" description="Helical" evidence="6">
    <location>
        <begin position="352"/>
        <end position="372"/>
    </location>
</feature>
<organism evidence="8 9">
    <name type="scientific">Phreatobacter aquaticus</name>
    <dbReference type="NCBI Taxonomy" id="2570229"/>
    <lineage>
        <taxon>Bacteria</taxon>
        <taxon>Pseudomonadati</taxon>
        <taxon>Pseudomonadota</taxon>
        <taxon>Alphaproteobacteria</taxon>
        <taxon>Hyphomicrobiales</taxon>
        <taxon>Phreatobacteraceae</taxon>
        <taxon>Phreatobacter</taxon>
    </lineage>
</organism>
<dbReference type="Proteomes" id="UP000298588">
    <property type="component" value="Chromosome"/>
</dbReference>
<dbReference type="PROSITE" id="PS50850">
    <property type="entry name" value="MFS"/>
    <property type="match status" value="1"/>
</dbReference>